<dbReference type="KEGG" id="mana:MAMMFC1_00525"/>
<feature type="region of interest" description="Disordered" evidence="1">
    <location>
        <begin position="259"/>
        <end position="281"/>
    </location>
</feature>
<accession>A0A348AFN7</accession>
<sequence>MLRDFSMPRDGIVVPELPRIEPGRKAKVLETKTLQECHNEEIPTIYKNGIRSIKVPVELKEVFIQIPVESTIRLEEPALEIKRIKKSIQITQCKLVVPVGRQCNAIDSKLFLAGLVRKNIEYANVKCIDDSIISGDIRHTTVSIPFECATEIKFTAPNIPVLPKQAQTELNFLHPNGLGPNTKEQRLKDFQFLTEEPFCELEFASITEVDIELEQIPVKGAPFENVFQTFTEKLVLNILVKVLQNQQVLVRTLSDCIEREPKPNAEKPGREPALVSKEDKD</sequence>
<evidence type="ECO:0000256" key="1">
    <source>
        <dbReference type="SAM" id="MobiDB-lite"/>
    </source>
</evidence>
<dbReference type="NCBIfam" id="NF045794">
    <property type="entry name" value="CsxC_fam"/>
    <property type="match status" value="1"/>
</dbReference>
<dbReference type="RefSeq" id="WP_126306225.1">
    <property type="nucleotide sequence ID" value="NZ_AP018449.1"/>
</dbReference>
<dbReference type="OrthoDB" id="2381017at2"/>
<dbReference type="AlphaFoldDB" id="A0A348AFN7"/>
<proteinExistence type="predicted"/>
<evidence type="ECO:0000313" key="4">
    <source>
        <dbReference type="Proteomes" id="UP000276437"/>
    </source>
</evidence>
<gene>
    <name evidence="3" type="ORF">MAMMFC1_00525</name>
</gene>
<keyword evidence="4" id="KW-1185">Reference proteome</keyword>
<dbReference type="EMBL" id="AP018449">
    <property type="protein sequence ID" value="BBB89885.1"/>
    <property type="molecule type" value="Genomic_DNA"/>
</dbReference>
<dbReference type="InterPro" id="IPR057174">
    <property type="entry name" value="DUF7852"/>
</dbReference>
<reference evidence="3 4" key="1">
    <citation type="journal article" date="2018" name="Int. J. Syst. Evol. Microbiol.">
        <title>Methylomusa anaerophila gen. nov., sp. nov., an anaerobic methanol-utilizing bacterium isolated from a microbial fuel cell.</title>
        <authorList>
            <person name="Amano N."/>
            <person name="Yamamuro A."/>
            <person name="Miyahara M."/>
            <person name="Kouzuma A."/>
            <person name="Abe T."/>
            <person name="Watanabe K."/>
        </authorList>
    </citation>
    <scope>NUCLEOTIDE SEQUENCE [LARGE SCALE GENOMIC DNA]</scope>
    <source>
        <strain evidence="3 4">MMFC1</strain>
    </source>
</reference>
<dbReference type="Proteomes" id="UP000276437">
    <property type="component" value="Chromosome"/>
</dbReference>
<dbReference type="Pfam" id="PF25250">
    <property type="entry name" value="DUF7852"/>
    <property type="match status" value="1"/>
</dbReference>
<evidence type="ECO:0000313" key="3">
    <source>
        <dbReference type="EMBL" id="BBB89885.1"/>
    </source>
</evidence>
<name>A0A348AFN7_9FIRM</name>
<dbReference type="InterPro" id="IPR054845">
    <property type="entry name" value="Exosporium_prot_C"/>
</dbReference>
<evidence type="ECO:0000259" key="2">
    <source>
        <dbReference type="Pfam" id="PF25250"/>
    </source>
</evidence>
<organism evidence="3 4">
    <name type="scientific">Methylomusa anaerophila</name>
    <dbReference type="NCBI Taxonomy" id="1930071"/>
    <lineage>
        <taxon>Bacteria</taxon>
        <taxon>Bacillati</taxon>
        <taxon>Bacillota</taxon>
        <taxon>Negativicutes</taxon>
        <taxon>Selenomonadales</taxon>
        <taxon>Sporomusaceae</taxon>
        <taxon>Methylomusa</taxon>
    </lineage>
</organism>
<protein>
    <recommendedName>
        <fullName evidence="2">DUF7852 domain-containing protein</fullName>
    </recommendedName>
</protein>
<feature type="domain" description="DUF7852" evidence="2">
    <location>
        <begin position="33"/>
        <end position="128"/>
    </location>
</feature>